<organism evidence="2 3">
    <name type="scientific">Geodermatophilus dictyosporus</name>
    <dbReference type="NCBI Taxonomy" id="1523247"/>
    <lineage>
        <taxon>Bacteria</taxon>
        <taxon>Bacillati</taxon>
        <taxon>Actinomycetota</taxon>
        <taxon>Actinomycetes</taxon>
        <taxon>Geodermatophilales</taxon>
        <taxon>Geodermatophilaceae</taxon>
        <taxon>Geodermatophilus</taxon>
    </lineage>
</organism>
<accession>A0A1I5MUV9</accession>
<evidence type="ECO:0000259" key="1">
    <source>
        <dbReference type="PROSITE" id="PS50887"/>
    </source>
</evidence>
<dbReference type="InterPro" id="IPR043128">
    <property type="entry name" value="Rev_trsase/Diguanyl_cyclase"/>
</dbReference>
<dbReference type="RefSeq" id="WP_091109055.1">
    <property type="nucleotide sequence ID" value="NZ_FOWQ01000003.1"/>
</dbReference>
<protein>
    <recommendedName>
        <fullName evidence="1">GGDEF domain-containing protein</fullName>
    </recommendedName>
</protein>
<dbReference type="OrthoDB" id="5189140at2"/>
<gene>
    <name evidence="2" type="ORF">SAMN05660464_2162</name>
</gene>
<evidence type="ECO:0000313" key="3">
    <source>
        <dbReference type="Proteomes" id="UP000198857"/>
    </source>
</evidence>
<reference evidence="3" key="1">
    <citation type="submission" date="2016-10" db="EMBL/GenBank/DDBJ databases">
        <authorList>
            <person name="Varghese N."/>
            <person name="Submissions S."/>
        </authorList>
    </citation>
    <scope>NUCLEOTIDE SEQUENCE [LARGE SCALE GENOMIC DNA]</scope>
    <source>
        <strain evidence="3">DSM 44208</strain>
    </source>
</reference>
<dbReference type="InterPro" id="IPR029787">
    <property type="entry name" value="Nucleotide_cyclase"/>
</dbReference>
<keyword evidence="3" id="KW-1185">Reference proteome</keyword>
<dbReference type="Gene3D" id="3.30.70.270">
    <property type="match status" value="1"/>
</dbReference>
<dbReference type="STRING" id="1523247.SAMN05660464_2162"/>
<evidence type="ECO:0000313" key="2">
    <source>
        <dbReference type="EMBL" id="SFP13325.1"/>
    </source>
</evidence>
<proteinExistence type="predicted"/>
<dbReference type="SMART" id="SM00267">
    <property type="entry name" value="GGDEF"/>
    <property type="match status" value="1"/>
</dbReference>
<dbReference type="InterPro" id="IPR000160">
    <property type="entry name" value="GGDEF_dom"/>
</dbReference>
<name>A0A1I5MUV9_9ACTN</name>
<feature type="domain" description="GGDEF" evidence="1">
    <location>
        <begin position="45"/>
        <end position="162"/>
    </location>
</feature>
<dbReference type="Proteomes" id="UP000198857">
    <property type="component" value="Unassembled WGS sequence"/>
</dbReference>
<sequence>MTIAHDPVVLDLAALDGCATLLPGPTGVLAELDARLSTAGRRPAALLELGLLRRDDTWPTPAPALDATTRLVAASLRGDDWIGRSGPAEFAVLLAGDPADADAVAVRLAAGVAALGRPGLGAGVGIAVLEEGLTAREVLRRATLCLTTARAAGAGSVIRYRGVR</sequence>
<dbReference type="EMBL" id="FOWQ01000003">
    <property type="protein sequence ID" value="SFP13325.1"/>
    <property type="molecule type" value="Genomic_DNA"/>
</dbReference>
<dbReference type="SUPFAM" id="SSF55073">
    <property type="entry name" value="Nucleotide cyclase"/>
    <property type="match status" value="1"/>
</dbReference>
<dbReference type="AlphaFoldDB" id="A0A1I5MUV9"/>
<dbReference type="PROSITE" id="PS50887">
    <property type="entry name" value="GGDEF"/>
    <property type="match status" value="1"/>
</dbReference>